<keyword evidence="1" id="KW-0472">Membrane</keyword>
<dbReference type="EMBL" id="LDAU01000273">
    <property type="protein sequence ID" value="KRW98115.1"/>
    <property type="molecule type" value="Genomic_DNA"/>
</dbReference>
<protein>
    <submittedName>
        <fullName evidence="2">Uncharacterized protein</fullName>
    </submittedName>
</protein>
<feature type="transmembrane region" description="Helical" evidence="1">
    <location>
        <begin position="90"/>
        <end position="109"/>
    </location>
</feature>
<gene>
    <name evidence="2" type="ORF">PPERSA_08278</name>
</gene>
<dbReference type="AlphaFoldDB" id="A0A0V0Q797"/>
<keyword evidence="3" id="KW-1185">Reference proteome</keyword>
<feature type="transmembrane region" description="Helical" evidence="1">
    <location>
        <begin position="138"/>
        <end position="161"/>
    </location>
</feature>
<evidence type="ECO:0000256" key="1">
    <source>
        <dbReference type="SAM" id="Phobius"/>
    </source>
</evidence>
<keyword evidence="1" id="KW-1133">Transmembrane helix</keyword>
<comment type="caution">
    <text evidence="2">The sequence shown here is derived from an EMBL/GenBank/DDBJ whole genome shotgun (WGS) entry which is preliminary data.</text>
</comment>
<reference evidence="2 3" key="1">
    <citation type="journal article" date="2015" name="Sci. Rep.">
        <title>Genome of the facultative scuticociliatosis pathogen Pseudocohnilembus persalinus provides insight into its virulence through horizontal gene transfer.</title>
        <authorList>
            <person name="Xiong J."/>
            <person name="Wang G."/>
            <person name="Cheng J."/>
            <person name="Tian M."/>
            <person name="Pan X."/>
            <person name="Warren A."/>
            <person name="Jiang C."/>
            <person name="Yuan D."/>
            <person name="Miao W."/>
        </authorList>
    </citation>
    <scope>NUCLEOTIDE SEQUENCE [LARGE SCALE GENOMIC DNA]</scope>
    <source>
        <strain evidence="2">36N120E</strain>
    </source>
</reference>
<organism evidence="2 3">
    <name type="scientific">Pseudocohnilembus persalinus</name>
    <name type="common">Ciliate</name>
    <dbReference type="NCBI Taxonomy" id="266149"/>
    <lineage>
        <taxon>Eukaryota</taxon>
        <taxon>Sar</taxon>
        <taxon>Alveolata</taxon>
        <taxon>Ciliophora</taxon>
        <taxon>Intramacronucleata</taxon>
        <taxon>Oligohymenophorea</taxon>
        <taxon>Scuticociliatia</taxon>
        <taxon>Philasterida</taxon>
        <taxon>Pseudocohnilembidae</taxon>
        <taxon>Pseudocohnilembus</taxon>
    </lineage>
</organism>
<evidence type="ECO:0000313" key="3">
    <source>
        <dbReference type="Proteomes" id="UP000054937"/>
    </source>
</evidence>
<sequence>MQNIKIDTGLTPLYKLERMQMTQVNKSNDSIMKDEVIIESDGAGVEDSGVFFPDEGEGGDKEGTAEDFWEDKKVVFIFLPEKKFERDFSVVYFLFYAGFADYFQVLLIYEEEFFEEIRVWNCEVVERLFQPLKNGQVVVFYAFAAAVVEIFAEFYFFAAFVI</sequence>
<keyword evidence="1" id="KW-0812">Transmembrane</keyword>
<name>A0A0V0Q797_PSEPJ</name>
<dbReference type="Proteomes" id="UP000054937">
    <property type="component" value="Unassembled WGS sequence"/>
</dbReference>
<dbReference type="InParanoid" id="A0A0V0Q797"/>
<accession>A0A0V0Q797</accession>
<proteinExistence type="predicted"/>
<evidence type="ECO:0000313" key="2">
    <source>
        <dbReference type="EMBL" id="KRW98115.1"/>
    </source>
</evidence>